<feature type="transmembrane region" description="Helical" evidence="1">
    <location>
        <begin position="6"/>
        <end position="24"/>
    </location>
</feature>
<name>A0ABW7G5W8_9BURK</name>
<keyword evidence="3" id="KW-1185">Reference proteome</keyword>
<protein>
    <recommendedName>
        <fullName evidence="4">HIG1 domain-containing protein</fullName>
    </recommendedName>
</protein>
<keyword evidence="1" id="KW-1133">Transmembrane helix</keyword>
<sequence length="78" mass="8658">MEWVPAVFIVFKVSVLSIGMYLAVKWHYDQGKKYGTEKQRAVLRACAKLVAAFVVLAVVLLLLTFKLGTMLGIDLTSP</sequence>
<comment type="caution">
    <text evidence="2">The sequence shown here is derived from an EMBL/GenBank/DDBJ whole genome shotgun (WGS) entry which is preliminary data.</text>
</comment>
<evidence type="ECO:0000313" key="3">
    <source>
        <dbReference type="Proteomes" id="UP001606305"/>
    </source>
</evidence>
<dbReference type="EMBL" id="JBIGIA010000007">
    <property type="protein sequence ID" value="MFG6457318.1"/>
    <property type="molecule type" value="Genomic_DNA"/>
</dbReference>
<keyword evidence="1" id="KW-0472">Membrane</keyword>
<evidence type="ECO:0000256" key="1">
    <source>
        <dbReference type="SAM" id="Phobius"/>
    </source>
</evidence>
<accession>A0ABW7G5W8</accession>
<dbReference type="Proteomes" id="UP001606305">
    <property type="component" value="Unassembled WGS sequence"/>
</dbReference>
<dbReference type="RefSeq" id="WP_394488159.1">
    <property type="nucleotide sequence ID" value="NZ_JBIGIA010000007.1"/>
</dbReference>
<evidence type="ECO:0008006" key="4">
    <source>
        <dbReference type="Google" id="ProtNLM"/>
    </source>
</evidence>
<proteinExistence type="predicted"/>
<keyword evidence="1" id="KW-0812">Transmembrane</keyword>
<gene>
    <name evidence="2" type="ORF">ACG00X_10790</name>
</gene>
<reference evidence="2 3" key="1">
    <citation type="submission" date="2024-09" db="EMBL/GenBank/DDBJ databases">
        <title>Novel species of the genus Pelomonas and Roseateles isolated from streams.</title>
        <authorList>
            <person name="Lu H."/>
        </authorList>
    </citation>
    <scope>NUCLEOTIDE SEQUENCE [LARGE SCALE GENOMIC DNA]</scope>
    <source>
        <strain evidence="2 3">BYS96W</strain>
    </source>
</reference>
<evidence type="ECO:0000313" key="2">
    <source>
        <dbReference type="EMBL" id="MFG6457318.1"/>
    </source>
</evidence>
<organism evidence="2 3">
    <name type="scientific">Pelomonas nitida</name>
    <dbReference type="NCBI Taxonomy" id="3299027"/>
    <lineage>
        <taxon>Bacteria</taxon>
        <taxon>Pseudomonadati</taxon>
        <taxon>Pseudomonadota</taxon>
        <taxon>Betaproteobacteria</taxon>
        <taxon>Burkholderiales</taxon>
        <taxon>Sphaerotilaceae</taxon>
        <taxon>Roseateles</taxon>
    </lineage>
</organism>
<feature type="transmembrane region" description="Helical" evidence="1">
    <location>
        <begin position="45"/>
        <end position="65"/>
    </location>
</feature>